<evidence type="ECO:0000256" key="5">
    <source>
        <dbReference type="SAM" id="MobiDB-lite"/>
    </source>
</evidence>
<sequence length="272" mass="28618">MDELSGKIAFITGSAGGIGLGIARACAQAGMRIVLSDIDERELGDSAAQLTDAGADVLAVPLDVTDREGWARAAGRVSEEMGPVQLLVNNAGASTFGMRFEEIGPAVWDRMIGINLTGVYNGVHTFLDAMRAAGGGHIVTTSSMGGLVGMAALAPYCATKFAVVGLSEVLRAELAEEQIGVSVLCPGGVRSRLWRTSRPVRGLPDSDTPPSDVSGQSANPAGMDPFEVGLRVLEAVVADEPYILTHPEFRDAVTERHERLLHGFDRAEAFTK</sequence>
<feature type="compositionally biased region" description="Polar residues" evidence="5">
    <location>
        <begin position="208"/>
        <end position="219"/>
    </location>
</feature>
<feature type="region of interest" description="Disordered" evidence="5">
    <location>
        <begin position="196"/>
        <end position="220"/>
    </location>
</feature>
<gene>
    <name evidence="6" type="ORF">RNB18_38225</name>
</gene>
<dbReference type="SUPFAM" id="SSF51735">
    <property type="entry name" value="NAD(P)-binding Rossmann-fold domains"/>
    <property type="match status" value="1"/>
</dbReference>
<name>A0ABU2VK15_9ACTN</name>
<organism evidence="6 7">
    <name type="scientific">Streptomyces doebereineriae</name>
    <dbReference type="NCBI Taxonomy" id="3075528"/>
    <lineage>
        <taxon>Bacteria</taxon>
        <taxon>Bacillati</taxon>
        <taxon>Actinomycetota</taxon>
        <taxon>Actinomycetes</taxon>
        <taxon>Kitasatosporales</taxon>
        <taxon>Streptomycetaceae</taxon>
        <taxon>Streptomyces</taxon>
    </lineage>
</organism>
<keyword evidence="2" id="KW-0521">NADP</keyword>
<dbReference type="InterPro" id="IPR036291">
    <property type="entry name" value="NAD(P)-bd_dom_sf"/>
</dbReference>
<evidence type="ECO:0000256" key="1">
    <source>
        <dbReference type="ARBA" id="ARBA00006484"/>
    </source>
</evidence>
<dbReference type="PROSITE" id="PS00061">
    <property type="entry name" value="ADH_SHORT"/>
    <property type="match status" value="1"/>
</dbReference>
<evidence type="ECO:0000313" key="7">
    <source>
        <dbReference type="Proteomes" id="UP001183824"/>
    </source>
</evidence>
<comment type="similarity">
    <text evidence="1 4">Belongs to the short-chain dehydrogenases/reductases (SDR) family.</text>
</comment>
<keyword evidence="7" id="KW-1185">Reference proteome</keyword>
<comment type="caution">
    <text evidence="6">The sequence shown here is derived from an EMBL/GenBank/DDBJ whole genome shotgun (WGS) entry which is preliminary data.</text>
</comment>
<dbReference type="PANTHER" id="PTHR43391">
    <property type="entry name" value="RETINOL DEHYDROGENASE-RELATED"/>
    <property type="match status" value="1"/>
</dbReference>
<evidence type="ECO:0000256" key="2">
    <source>
        <dbReference type="ARBA" id="ARBA00022857"/>
    </source>
</evidence>
<dbReference type="RefSeq" id="WP_266520895.1">
    <property type="nucleotide sequence ID" value="NZ_JAVREZ010000018.1"/>
</dbReference>
<evidence type="ECO:0000256" key="4">
    <source>
        <dbReference type="RuleBase" id="RU000363"/>
    </source>
</evidence>
<dbReference type="PRINTS" id="PR00080">
    <property type="entry name" value="SDRFAMILY"/>
</dbReference>
<dbReference type="Pfam" id="PF00106">
    <property type="entry name" value="adh_short"/>
    <property type="match status" value="1"/>
</dbReference>
<evidence type="ECO:0000313" key="6">
    <source>
        <dbReference type="EMBL" id="MDT0485931.1"/>
    </source>
</evidence>
<dbReference type="InterPro" id="IPR020904">
    <property type="entry name" value="Sc_DH/Rdtase_CS"/>
</dbReference>
<evidence type="ECO:0000256" key="3">
    <source>
        <dbReference type="ARBA" id="ARBA00023002"/>
    </source>
</evidence>
<dbReference type="Gene3D" id="3.40.50.720">
    <property type="entry name" value="NAD(P)-binding Rossmann-like Domain"/>
    <property type="match status" value="1"/>
</dbReference>
<proteinExistence type="inferred from homology"/>
<reference evidence="7" key="1">
    <citation type="submission" date="2023-07" db="EMBL/GenBank/DDBJ databases">
        <title>30 novel species of actinomycetes from the DSMZ collection.</title>
        <authorList>
            <person name="Nouioui I."/>
        </authorList>
    </citation>
    <scope>NUCLEOTIDE SEQUENCE [LARGE SCALE GENOMIC DNA]</scope>
    <source>
        <strain evidence="7">DSM 41640</strain>
    </source>
</reference>
<keyword evidence="3" id="KW-0560">Oxidoreductase</keyword>
<dbReference type="EMBL" id="JAVREZ010000018">
    <property type="protein sequence ID" value="MDT0485931.1"/>
    <property type="molecule type" value="Genomic_DNA"/>
</dbReference>
<accession>A0ABU2VK15</accession>
<dbReference type="PANTHER" id="PTHR43391:SF14">
    <property type="entry name" value="DEHYDROGENASE_REDUCTASE SDR FAMILY PROTEIN 7-LIKE"/>
    <property type="match status" value="1"/>
</dbReference>
<protein>
    <submittedName>
        <fullName evidence="6">SDR family oxidoreductase</fullName>
    </submittedName>
</protein>
<dbReference type="Proteomes" id="UP001183824">
    <property type="component" value="Unassembled WGS sequence"/>
</dbReference>
<dbReference type="InterPro" id="IPR002347">
    <property type="entry name" value="SDR_fam"/>
</dbReference>
<dbReference type="CDD" id="cd05233">
    <property type="entry name" value="SDR_c"/>
    <property type="match status" value="1"/>
</dbReference>
<dbReference type="PRINTS" id="PR00081">
    <property type="entry name" value="GDHRDH"/>
</dbReference>